<dbReference type="GO" id="GO:0016783">
    <property type="term" value="F:sulfurtransferase activity"/>
    <property type="evidence" value="ECO:0007669"/>
    <property type="project" value="TreeGrafter"/>
</dbReference>
<dbReference type="GO" id="GO:0016779">
    <property type="term" value="F:nucleotidyltransferase activity"/>
    <property type="evidence" value="ECO:0007669"/>
    <property type="project" value="UniProtKB-UniRule"/>
</dbReference>
<comment type="similarity">
    <text evidence="3">Belongs to the CTU2/NCS2 family.</text>
</comment>
<dbReference type="Proteomes" id="UP001374579">
    <property type="component" value="Unassembled WGS sequence"/>
</dbReference>
<keyword evidence="1 3" id="KW-0963">Cytoplasm</keyword>
<name>A0AAN9BY28_9CAEN</name>
<dbReference type="Pfam" id="PF10288">
    <property type="entry name" value="CTU2"/>
    <property type="match status" value="1"/>
</dbReference>
<keyword evidence="2 3" id="KW-0819">tRNA processing</keyword>
<organism evidence="4 5">
    <name type="scientific">Littorina saxatilis</name>
    <dbReference type="NCBI Taxonomy" id="31220"/>
    <lineage>
        <taxon>Eukaryota</taxon>
        <taxon>Metazoa</taxon>
        <taxon>Spiralia</taxon>
        <taxon>Lophotrochozoa</taxon>
        <taxon>Mollusca</taxon>
        <taxon>Gastropoda</taxon>
        <taxon>Caenogastropoda</taxon>
        <taxon>Littorinimorpha</taxon>
        <taxon>Littorinoidea</taxon>
        <taxon>Littorinidae</taxon>
        <taxon>Littorina</taxon>
    </lineage>
</organism>
<dbReference type="GO" id="GO:0000049">
    <property type="term" value="F:tRNA binding"/>
    <property type="evidence" value="ECO:0007669"/>
    <property type="project" value="InterPro"/>
</dbReference>
<dbReference type="InterPro" id="IPR019407">
    <property type="entry name" value="CTU2"/>
</dbReference>
<comment type="pathway">
    <text evidence="3">tRNA modification; 5-methoxycarbonylmethyl-2-thiouridine-tRNA biosynthesis.</text>
</comment>
<dbReference type="PANTHER" id="PTHR20882">
    <property type="entry name" value="CYTOPLASMIC TRNA 2-THIOLATION PROTEIN 2"/>
    <property type="match status" value="1"/>
</dbReference>
<comment type="function">
    <text evidence="3">Plays a central role in 2-thiolation of mcm(5)S(2)U at tRNA wobble positions of tRNA(Lys), tRNA(Glu) and tRNA(Gln). May act by forming a heterodimer with NCS6/CTU1 that ligates sulfur from thiocarboxylated URM1 onto the uridine of tRNAs at wobble position.</text>
</comment>
<dbReference type="Gene3D" id="3.40.50.620">
    <property type="entry name" value="HUPs"/>
    <property type="match status" value="1"/>
</dbReference>
<accession>A0AAN9BY28</accession>
<evidence type="ECO:0000313" key="5">
    <source>
        <dbReference type="Proteomes" id="UP001374579"/>
    </source>
</evidence>
<dbReference type="InterPro" id="IPR014729">
    <property type="entry name" value="Rossmann-like_a/b/a_fold"/>
</dbReference>
<proteinExistence type="inferred from homology"/>
<dbReference type="GO" id="GO:0005829">
    <property type="term" value="C:cytosol"/>
    <property type="evidence" value="ECO:0007669"/>
    <property type="project" value="TreeGrafter"/>
</dbReference>
<evidence type="ECO:0000256" key="2">
    <source>
        <dbReference type="ARBA" id="ARBA00022694"/>
    </source>
</evidence>
<reference evidence="4 5" key="1">
    <citation type="submission" date="2024-02" db="EMBL/GenBank/DDBJ databases">
        <title>Chromosome-scale genome assembly of the rough periwinkle Littorina saxatilis.</title>
        <authorList>
            <person name="De Jode A."/>
            <person name="Faria R."/>
            <person name="Formenti G."/>
            <person name="Sims Y."/>
            <person name="Smith T.P."/>
            <person name="Tracey A."/>
            <person name="Wood J.M.D."/>
            <person name="Zagrodzka Z.B."/>
            <person name="Johannesson K."/>
            <person name="Butlin R.K."/>
            <person name="Leder E.H."/>
        </authorList>
    </citation>
    <scope>NUCLEOTIDE SEQUENCE [LARGE SCALE GENOMIC DNA]</scope>
    <source>
        <strain evidence="4">Snail1</strain>
        <tissue evidence="4">Muscle</tissue>
    </source>
</reference>
<gene>
    <name evidence="4" type="ORF">V1264_000093</name>
</gene>
<comment type="subcellular location">
    <subcellularLocation>
        <location evidence="3">Cytoplasm</location>
    </subcellularLocation>
</comment>
<dbReference type="EMBL" id="JBAMIC010000001">
    <property type="protein sequence ID" value="KAK7113947.1"/>
    <property type="molecule type" value="Genomic_DNA"/>
</dbReference>
<comment type="caution">
    <text evidence="4">The sequence shown here is derived from an EMBL/GenBank/DDBJ whole genome shotgun (WGS) entry which is preliminary data.</text>
</comment>
<evidence type="ECO:0000256" key="3">
    <source>
        <dbReference type="HAMAP-Rule" id="MF_03054"/>
    </source>
</evidence>
<keyword evidence="5" id="KW-1185">Reference proteome</keyword>
<evidence type="ECO:0000256" key="1">
    <source>
        <dbReference type="ARBA" id="ARBA00022490"/>
    </source>
</evidence>
<protein>
    <recommendedName>
        <fullName evidence="3">Cytoplasmic tRNA 2-thiolation protein 2</fullName>
    </recommendedName>
</protein>
<dbReference type="PANTHER" id="PTHR20882:SF14">
    <property type="entry name" value="CYTOPLASMIC TRNA 2-THIOLATION PROTEIN 2"/>
    <property type="match status" value="1"/>
</dbReference>
<dbReference type="HAMAP" id="MF_03054">
    <property type="entry name" value="CTU2"/>
    <property type="match status" value="1"/>
</dbReference>
<dbReference type="GO" id="GO:0032447">
    <property type="term" value="P:protein urmylation"/>
    <property type="evidence" value="ECO:0007669"/>
    <property type="project" value="UniProtKB-UniRule"/>
</dbReference>
<sequence length="454" mass="50203">MCSVQEEAIPQQLNQLTGKLQCVKCRRDVPVVVTRVNDAFCQDCFLVYAVHKFRSAIGKSKVIVPKEHVLVAYSGGPASSALLHFLQEGKKEGKLRFTVTVVHIDELALVSVSDKERQEKVQEVVEIVQQRGFPLLLTSLECAMDMVKPEAGESSQAPEMCKEVTSEKEVDALANPDKGDKLKKLLDSLPSISAKEEFIRVLRNQVLLGVARERGFTKVVVGDTATALSVRIMTDMAKGKGSQVSFDTTIGDKRYGDVMVVRPIRDLNMKEVEAYNRLQNVESISIPHIADQWHKSNSIEQLTAHFIHGLQENFPSTVPNIVRTSDKLGHQDIESLPEKCSLCESPLDTDVGEASALRAVEVCERLLQKDGASRSQSQAAQSSDCTQHDRVAADNMKASLCYGCRLTVKGLRDVSLLPTHVVQKSQSRCLSRDEMRAQISEFLLDDENGDTPNS</sequence>
<evidence type="ECO:0000313" key="4">
    <source>
        <dbReference type="EMBL" id="KAK7113947.1"/>
    </source>
</evidence>
<dbReference type="AlphaFoldDB" id="A0AAN9BY28"/>
<dbReference type="SUPFAM" id="SSF52402">
    <property type="entry name" value="Adenine nucleotide alpha hydrolases-like"/>
    <property type="match status" value="1"/>
</dbReference>
<dbReference type="GO" id="GO:0002143">
    <property type="term" value="P:tRNA wobble position uridine thiolation"/>
    <property type="evidence" value="ECO:0007669"/>
    <property type="project" value="TreeGrafter"/>
</dbReference>